<dbReference type="Gene3D" id="3.30.460.10">
    <property type="entry name" value="Beta Polymerase, domain 2"/>
    <property type="match status" value="1"/>
</dbReference>
<dbReference type="CDD" id="cd05398">
    <property type="entry name" value="NT_ClassII-CCAase"/>
    <property type="match status" value="1"/>
</dbReference>
<dbReference type="Pfam" id="PF01743">
    <property type="entry name" value="PolyA_pol"/>
    <property type="match status" value="1"/>
</dbReference>
<comment type="similarity">
    <text evidence="11">Belongs to the tRNA nucleotidyltransferase/poly(A) polymerase family. Bacterial CCA-adding enzyme type 3 subfamily.</text>
</comment>
<dbReference type="AlphaFoldDB" id="A0A2V3AA39"/>
<dbReference type="GO" id="GO:0004810">
    <property type="term" value="F:CCA tRNA nucleotidyltransferase activity"/>
    <property type="evidence" value="ECO:0007669"/>
    <property type="project" value="UniProtKB-UniRule"/>
</dbReference>
<comment type="subunit">
    <text evidence="11">Homodimer.</text>
</comment>
<feature type="domain" description="Poly A polymerase head" evidence="12">
    <location>
        <begin position="22"/>
        <end position="142"/>
    </location>
</feature>
<dbReference type="RefSeq" id="WP_110064208.1">
    <property type="nucleotide sequence ID" value="NZ_QGTW01000003.1"/>
</dbReference>
<dbReference type="Gene3D" id="1.10.246.80">
    <property type="match status" value="1"/>
</dbReference>
<feature type="binding site" evidence="11">
    <location>
        <position position="157"/>
    </location>
    <ligand>
        <name>ATP</name>
        <dbReference type="ChEBI" id="CHEBI:30616"/>
    </ligand>
</feature>
<dbReference type="Proteomes" id="UP000247150">
    <property type="component" value="Unassembled WGS sequence"/>
</dbReference>
<feature type="binding site" evidence="11">
    <location>
        <position position="157"/>
    </location>
    <ligand>
        <name>CTP</name>
        <dbReference type="ChEBI" id="CHEBI:37563"/>
    </ligand>
</feature>
<keyword evidence="6 11" id="KW-0547">Nucleotide-binding</keyword>
<feature type="binding site" evidence="11">
    <location>
        <position position="111"/>
    </location>
    <ligand>
        <name>ATP</name>
        <dbReference type="ChEBI" id="CHEBI:30616"/>
    </ligand>
</feature>
<feature type="binding site" evidence="11">
    <location>
        <position position="40"/>
    </location>
    <ligand>
        <name>Mg(2+)</name>
        <dbReference type="ChEBI" id="CHEBI:18420"/>
    </ligand>
</feature>
<dbReference type="InterPro" id="IPR043519">
    <property type="entry name" value="NT_sf"/>
</dbReference>
<keyword evidence="4 11" id="KW-0548">Nucleotidyltransferase</keyword>
<keyword evidence="8 11" id="KW-0067">ATP-binding</keyword>
<dbReference type="GO" id="GO:0000287">
    <property type="term" value="F:magnesium ion binding"/>
    <property type="evidence" value="ECO:0007669"/>
    <property type="project" value="UniProtKB-UniRule"/>
</dbReference>
<comment type="catalytic activity">
    <reaction evidence="11">
        <text>a tRNA with a 3' CCA end + 2 CTP + ATP = a tRNA with a 3' CCACCA end + 3 diphosphate</text>
        <dbReference type="Rhea" id="RHEA:76235"/>
        <dbReference type="Rhea" id="RHEA-COMP:10468"/>
        <dbReference type="Rhea" id="RHEA-COMP:18655"/>
        <dbReference type="ChEBI" id="CHEBI:30616"/>
        <dbReference type="ChEBI" id="CHEBI:33019"/>
        <dbReference type="ChEBI" id="CHEBI:37563"/>
        <dbReference type="ChEBI" id="CHEBI:83071"/>
        <dbReference type="ChEBI" id="CHEBI:195187"/>
    </reaction>
</comment>
<keyword evidence="10 11" id="KW-0694">RNA-binding</keyword>
<name>A0A2V3AA39_9BACI</name>
<feature type="binding site" evidence="11">
    <location>
        <position position="160"/>
    </location>
    <ligand>
        <name>ATP</name>
        <dbReference type="ChEBI" id="CHEBI:30616"/>
    </ligand>
</feature>
<dbReference type="Pfam" id="PF12627">
    <property type="entry name" value="PolyA_pol_RNAbd"/>
    <property type="match status" value="1"/>
</dbReference>
<comment type="cofactor">
    <cofactor evidence="1 11">
        <name>Mg(2+)</name>
        <dbReference type="ChEBI" id="CHEBI:18420"/>
    </cofactor>
</comment>
<dbReference type="GO" id="GO:0042245">
    <property type="term" value="P:RNA repair"/>
    <property type="evidence" value="ECO:0007669"/>
    <property type="project" value="UniProtKB-KW"/>
</dbReference>
<feature type="domain" description="CCA-adding enzyme C-terminal" evidence="14">
    <location>
        <begin position="246"/>
        <end position="393"/>
    </location>
</feature>
<evidence type="ECO:0000256" key="3">
    <source>
        <dbReference type="ARBA" id="ARBA00022694"/>
    </source>
</evidence>
<dbReference type="GO" id="GO:0005524">
    <property type="term" value="F:ATP binding"/>
    <property type="evidence" value="ECO:0007669"/>
    <property type="project" value="UniProtKB-UniRule"/>
</dbReference>
<evidence type="ECO:0000256" key="6">
    <source>
        <dbReference type="ARBA" id="ARBA00022741"/>
    </source>
</evidence>
<dbReference type="SUPFAM" id="SSF81301">
    <property type="entry name" value="Nucleotidyltransferase"/>
    <property type="match status" value="1"/>
</dbReference>
<feature type="binding site" evidence="11">
    <location>
        <position position="163"/>
    </location>
    <ligand>
        <name>ATP</name>
        <dbReference type="ChEBI" id="CHEBI:30616"/>
    </ligand>
</feature>
<dbReference type="EMBL" id="QGTW01000003">
    <property type="protein sequence ID" value="PWW30334.1"/>
    <property type="molecule type" value="Genomic_DNA"/>
</dbReference>
<dbReference type="NCBIfam" id="NF009814">
    <property type="entry name" value="PRK13299.1"/>
    <property type="match status" value="1"/>
</dbReference>
<feature type="binding site" evidence="11">
    <location>
        <position position="154"/>
    </location>
    <ligand>
        <name>CTP</name>
        <dbReference type="ChEBI" id="CHEBI:37563"/>
    </ligand>
</feature>
<evidence type="ECO:0000256" key="4">
    <source>
        <dbReference type="ARBA" id="ARBA00022695"/>
    </source>
</evidence>
<comment type="caution">
    <text evidence="15">The sequence shown here is derived from an EMBL/GenBank/DDBJ whole genome shotgun (WGS) entry which is preliminary data.</text>
</comment>
<evidence type="ECO:0000256" key="9">
    <source>
        <dbReference type="ARBA" id="ARBA00022842"/>
    </source>
</evidence>
<evidence type="ECO:0000313" key="16">
    <source>
        <dbReference type="Proteomes" id="UP000247150"/>
    </source>
</evidence>
<comment type="catalytic activity">
    <reaction evidence="11">
        <text>a tRNA precursor + 2 CTP + ATP = a tRNA with a 3' CCA end + 3 diphosphate</text>
        <dbReference type="Rhea" id="RHEA:14433"/>
        <dbReference type="Rhea" id="RHEA-COMP:10465"/>
        <dbReference type="Rhea" id="RHEA-COMP:10468"/>
        <dbReference type="ChEBI" id="CHEBI:30616"/>
        <dbReference type="ChEBI" id="CHEBI:33019"/>
        <dbReference type="ChEBI" id="CHEBI:37563"/>
        <dbReference type="ChEBI" id="CHEBI:74896"/>
        <dbReference type="ChEBI" id="CHEBI:83071"/>
        <dbReference type="EC" id="2.7.7.72"/>
    </reaction>
</comment>
<feature type="binding site" evidence="11">
    <location>
        <position position="163"/>
    </location>
    <ligand>
        <name>CTP</name>
        <dbReference type="ChEBI" id="CHEBI:37563"/>
    </ligand>
</feature>
<evidence type="ECO:0000259" key="13">
    <source>
        <dbReference type="Pfam" id="PF12627"/>
    </source>
</evidence>
<keyword evidence="9 11" id="KW-0460">Magnesium</keyword>
<feature type="binding site" evidence="11">
    <location>
        <position position="160"/>
    </location>
    <ligand>
        <name>CTP</name>
        <dbReference type="ChEBI" id="CHEBI:37563"/>
    </ligand>
</feature>
<evidence type="ECO:0000259" key="12">
    <source>
        <dbReference type="Pfam" id="PF01743"/>
    </source>
</evidence>
<accession>A0A2V3AA39</accession>
<dbReference type="GO" id="GO:0000049">
    <property type="term" value="F:tRNA binding"/>
    <property type="evidence" value="ECO:0007669"/>
    <property type="project" value="UniProtKB-UniRule"/>
</dbReference>
<keyword evidence="5 11" id="KW-0479">Metal-binding</keyword>
<feature type="binding site" evidence="11">
    <location>
        <position position="27"/>
    </location>
    <ligand>
        <name>ATP</name>
        <dbReference type="ChEBI" id="CHEBI:30616"/>
    </ligand>
</feature>
<evidence type="ECO:0000256" key="1">
    <source>
        <dbReference type="ARBA" id="ARBA00001946"/>
    </source>
</evidence>
<dbReference type="GO" id="GO:0160016">
    <property type="term" value="F:CCACCA tRNA nucleotidyltransferase activity"/>
    <property type="evidence" value="ECO:0007669"/>
    <property type="project" value="RHEA"/>
</dbReference>
<dbReference type="GO" id="GO:0001680">
    <property type="term" value="P:tRNA 3'-terminal CCA addition"/>
    <property type="evidence" value="ECO:0007669"/>
    <property type="project" value="UniProtKB-UniRule"/>
</dbReference>
<dbReference type="SUPFAM" id="SSF81891">
    <property type="entry name" value="Poly A polymerase C-terminal region-like"/>
    <property type="match status" value="1"/>
</dbReference>
<protein>
    <recommendedName>
        <fullName evidence="11">CCA-adding enzyme</fullName>
        <ecNumber evidence="11">2.7.7.72</ecNumber>
    </recommendedName>
    <alternativeName>
        <fullName evidence="11">CCA tRNA nucleotidyltransferase</fullName>
    </alternativeName>
    <alternativeName>
        <fullName evidence="11">tRNA CCA-pyrophosphorylase</fullName>
    </alternativeName>
    <alternativeName>
        <fullName evidence="11">tRNA adenylyl-/cytidylyl- transferase</fullName>
    </alternativeName>
    <alternativeName>
        <fullName evidence="11">tRNA nucleotidyltransferase</fullName>
    </alternativeName>
    <alternativeName>
        <fullName evidence="11">tRNA-NT</fullName>
    </alternativeName>
</protein>
<feature type="domain" description="tRNA nucleotidyltransferase/poly(A) polymerase RNA and SrmB- binding" evidence="13">
    <location>
        <begin position="170"/>
        <end position="229"/>
    </location>
</feature>
<dbReference type="OrthoDB" id="9805698at2"/>
<dbReference type="InterPro" id="IPR050264">
    <property type="entry name" value="Bact_CCA-adding_enz_type3_sf"/>
</dbReference>
<comment type="miscellaneous">
    <text evidence="11">A single active site specifically recognizes both ATP and CTP and is responsible for their addition.</text>
</comment>
<evidence type="ECO:0000256" key="2">
    <source>
        <dbReference type="ARBA" id="ARBA00022679"/>
    </source>
</evidence>
<evidence type="ECO:0000256" key="8">
    <source>
        <dbReference type="ARBA" id="ARBA00022840"/>
    </source>
</evidence>
<dbReference type="EC" id="2.7.7.72" evidence="11"/>
<keyword evidence="3 11" id="KW-0819">tRNA processing</keyword>
<dbReference type="Gene3D" id="1.20.58.560">
    <property type="match status" value="1"/>
</dbReference>
<dbReference type="InterPro" id="IPR023068">
    <property type="entry name" value="CCA-adding_enz_firmicutes"/>
</dbReference>
<feature type="binding site" evidence="11">
    <location>
        <position position="30"/>
    </location>
    <ligand>
        <name>CTP</name>
        <dbReference type="ChEBI" id="CHEBI:37563"/>
    </ligand>
</feature>
<evidence type="ECO:0000256" key="5">
    <source>
        <dbReference type="ARBA" id="ARBA00022723"/>
    </source>
</evidence>
<dbReference type="Pfam" id="PF13735">
    <property type="entry name" value="tRNA_NucTran2_2"/>
    <property type="match status" value="1"/>
</dbReference>
<evidence type="ECO:0000256" key="7">
    <source>
        <dbReference type="ARBA" id="ARBA00022800"/>
    </source>
</evidence>
<evidence type="ECO:0000313" key="15">
    <source>
        <dbReference type="EMBL" id="PWW30334.1"/>
    </source>
</evidence>
<feature type="binding site" evidence="11">
    <location>
        <position position="27"/>
    </location>
    <ligand>
        <name>CTP</name>
        <dbReference type="ChEBI" id="CHEBI:37563"/>
    </ligand>
</feature>
<feature type="binding site" evidence="11">
    <location>
        <position position="42"/>
    </location>
    <ligand>
        <name>Mg(2+)</name>
        <dbReference type="ChEBI" id="CHEBI:18420"/>
    </ligand>
</feature>
<keyword evidence="2 11" id="KW-0808">Transferase</keyword>
<gene>
    <name evidence="11" type="primary">cca</name>
    <name evidence="15" type="ORF">DFO73_103219</name>
</gene>
<dbReference type="PANTHER" id="PTHR46173:SF1">
    <property type="entry name" value="CCA TRNA NUCLEOTIDYLTRANSFERASE 1, MITOCHONDRIAL"/>
    <property type="match status" value="1"/>
</dbReference>
<dbReference type="InterPro" id="IPR002646">
    <property type="entry name" value="PolA_pol_head_dom"/>
</dbReference>
<feature type="binding site" evidence="11">
    <location>
        <position position="30"/>
    </location>
    <ligand>
        <name>ATP</name>
        <dbReference type="ChEBI" id="CHEBI:30616"/>
    </ligand>
</feature>
<evidence type="ECO:0000256" key="10">
    <source>
        <dbReference type="ARBA" id="ARBA00022884"/>
    </source>
</evidence>
<reference evidence="15 16" key="1">
    <citation type="submission" date="2018-05" db="EMBL/GenBank/DDBJ databases">
        <title>Freshwater and sediment microbial communities from various areas in North America, analyzing microbe dynamics in response to fracking.</title>
        <authorList>
            <person name="Lamendella R."/>
        </authorList>
    </citation>
    <scope>NUCLEOTIDE SEQUENCE [LARGE SCALE GENOMIC DNA]</scope>
    <source>
        <strain evidence="15 16">15_TX</strain>
    </source>
</reference>
<dbReference type="HAMAP" id="MF_01263">
    <property type="entry name" value="CCA_bact_type3"/>
    <property type="match status" value="1"/>
</dbReference>
<dbReference type="Gene3D" id="1.10.110.30">
    <property type="match status" value="1"/>
</dbReference>
<proteinExistence type="inferred from homology"/>
<feature type="binding site" evidence="11">
    <location>
        <position position="111"/>
    </location>
    <ligand>
        <name>CTP</name>
        <dbReference type="ChEBI" id="CHEBI:37563"/>
    </ligand>
</feature>
<comment type="function">
    <text evidence="11">Catalyzes the addition and repair of the essential 3'-terminal CCA sequence in tRNAs without using a nucleic acid template. Adds these three nucleotides in the order of C, C, and A to the tRNA nucleotide-73, using CTP and ATP as substrates and producing inorganic pyrophosphate. tRNA 3'-terminal CCA addition is required both for tRNA processing and repair. Also involved in tRNA surveillance by mediating tandem CCA addition to generate a CCACCA at the 3' terminus of unstable tRNAs. While stable tRNAs receive only 3'-terminal CCA, unstable tRNAs are marked with CCACCA and rapidly degraded.</text>
</comment>
<dbReference type="PANTHER" id="PTHR46173">
    <property type="entry name" value="CCA TRNA NUCLEOTIDYLTRANSFERASE 1, MITOCHONDRIAL"/>
    <property type="match status" value="1"/>
</dbReference>
<organism evidence="15 16">
    <name type="scientific">Cytobacillus oceanisediminis</name>
    <dbReference type="NCBI Taxonomy" id="665099"/>
    <lineage>
        <taxon>Bacteria</taxon>
        <taxon>Bacillati</taxon>
        <taxon>Bacillota</taxon>
        <taxon>Bacilli</taxon>
        <taxon>Bacillales</taxon>
        <taxon>Bacillaceae</taxon>
        <taxon>Cytobacillus</taxon>
    </lineage>
</organism>
<dbReference type="InterPro" id="IPR032810">
    <property type="entry name" value="CCA-adding_enz_C"/>
</dbReference>
<dbReference type="InterPro" id="IPR032828">
    <property type="entry name" value="PolyA_RNA-bd"/>
</dbReference>
<sequence length="403" mass="46389">MKEAFRQAIPVLNKIESAGYEAYFVGGSVRDFLLDKEIADVDIATSATPEELKSIFSKTLDVGIEHGTVVVLFNGIPYEVTTFRTEAEYLDFRRPSEVHFIRSLEEDLKRRDFTMNAIAMDRHGKFIDPFGGKKAIEERVIRTVGNPDERFTEDALRMMRAVRFFSQLSFEIEKSTYEALSSLAHLLEKIAVERKLAEFEKLLAGRNRMMALKIVGETGLYKYLPQMTAFQRQLCSSANYHAEGLTGEEMWGFLTCLFDIDQASAESFFKSWNLPVKKTRKILSILKWIRYRSDNEWDAYSLYQAGRESSLSAERIHNVLQHTELKRNTDNLMELYNSLPIKQRSELQLTGNDLMNWFGKPPGAWIKADLKKAENAVLKGELKNSNESIREWLMKCNQNLGKN</sequence>
<evidence type="ECO:0000259" key="14">
    <source>
        <dbReference type="Pfam" id="PF13735"/>
    </source>
</evidence>
<feature type="binding site" evidence="11">
    <location>
        <position position="154"/>
    </location>
    <ligand>
        <name>ATP</name>
        <dbReference type="ChEBI" id="CHEBI:30616"/>
    </ligand>
</feature>
<evidence type="ECO:0000256" key="11">
    <source>
        <dbReference type="HAMAP-Rule" id="MF_01263"/>
    </source>
</evidence>
<keyword evidence="7 11" id="KW-0692">RNA repair</keyword>